<reference evidence="1" key="1">
    <citation type="journal article" date="2021" name="Proc. Natl. Acad. Sci. U.S.A.">
        <title>A Catalog of Tens of Thousands of Viruses from Human Metagenomes Reveals Hidden Associations with Chronic Diseases.</title>
        <authorList>
            <person name="Tisza M.J."/>
            <person name="Buck C.B."/>
        </authorList>
    </citation>
    <scope>NUCLEOTIDE SEQUENCE</scope>
    <source>
        <strain evidence="1">CtJ2i1</strain>
    </source>
</reference>
<protein>
    <submittedName>
        <fullName evidence="1">Uncharacterized protein</fullName>
    </submittedName>
</protein>
<sequence length="239" mass="25824">MSKTQKAFATVTTHLFGSNANGFAYMMSAVIAGINGVRDTKPAKMVVKGTSYVGMGCDALAQIVELYADKSVGYKQFTGEIITSDAVAIRAYSIMKNLKAGLTPAKVADAVMKEADGPEDREAFKRLALALKDAQQQGVRLRISRLSQEHSYALEVPEGVELSAGDVVKFNRGVAENGVKLAYGVQSSYAYEIVEVNGELKALRPKNTPNSKHRMACINSTLNLIREIKAEEVSAEDLI</sequence>
<dbReference type="EMBL" id="BK016182">
    <property type="protein sequence ID" value="DAG00739.1"/>
    <property type="molecule type" value="Genomic_DNA"/>
</dbReference>
<evidence type="ECO:0000313" key="1">
    <source>
        <dbReference type="EMBL" id="DAG00739.1"/>
    </source>
</evidence>
<organism evidence="1">
    <name type="scientific">Myoviridae sp. ctJ2i1</name>
    <dbReference type="NCBI Taxonomy" id="2825079"/>
    <lineage>
        <taxon>Viruses</taxon>
        <taxon>Duplodnaviria</taxon>
        <taxon>Heunggongvirae</taxon>
        <taxon>Uroviricota</taxon>
        <taxon>Caudoviricetes</taxon>
    </lineage>
</organism>
<name>A0A8S5V296_9CAUD</name>
<proteinExistence type="predicted"/>
<accession>A0A8S5V296</accession>